<evidence type="ECO:0000313" key="2">
    <source>
        <dbReference type="EMBL" id="OQV22742.1"/>
    </source>
</evidence>
<dbReference type="AlphaFoldDB" id="A0A1W0X5Y9"/>
<reference evidence="3" key="1">
    <citation type="submission" date="2017-01" db="EMBL/GenBank/DDBJ databases">
        <title>Comparative genomics of anhydrobiosis in the tardigrade Hypsibius dujardini.</title>
        <authorList>
            <person name="Yoshida Y."/>
            <person name="Koutsovoulos G."/>
            <person name="Laetsch D."/>
            <person name="Stevens L."/>
            <person name="Kumar S."/>
            <person name="Horikawa D."/>
            <person name="Ishino K."/>
            <person name="Komine S."/>
            <person name="Tomita M."/>
            <person name="Blaxter M."/>
            <person name="Arakawa K."/>
        </authorList>
    </citation>
    <scope>NUCLEOTIDE SEQUENCE [LARGE SCALE GENOMIC DNA]</scope>
    <source>
        <strain evidence="3">Z151</strain>
    </source>
</reference>
<accession>A0A1W0X5Y9</accession>
<organism evidence="2 3">
    <name type="scientific">Hypsibius exemplaris</name>
    <name type="common">Freshwater tardigrade</name>
    <dbReference type="NCBI Taxonomy" id="2072580"/>
    <lineage>
        <taxon>Eukaryota</taxon>
        <taxon>Metazoa</taxon>
        <taxon>Ecdysozoa</taxon>
        <taxon>Tardigrada</taxon>
        <taxon>Eutardigrada</taxon>
        <taxon>Parachela</taxon>
        <taxon>Hypsibioidea</taxon>
        <taxon>Hypsibiidae</taxon>
        <taxon>Hypsibius</taxon>
    </lineage>
</organism>
<keyword evidence="3" id="KW-1185">Reference proteome</keyword>
<evidence type="ECO:0000313" key="3">
    <source>
        <dbReference type="Proteomes" id="UP000192578"/>
    </source>
</evidence>
<dbReference type="Proteomes" id="UP000192578">
    <property type="component" value="Unassembled WGS sequence"/>
</dbReference>
<sequence length="370" mass="42504">MQVYDISRHNIRTGNIFLTITACLSALYFSKAEQNVGSFGRFYHNHLVEPCQLPTYIQKRYFSRENGLNTFTDVEGSRFLRHVVTSIASAIIDTSATKDEMSEEVCLQMQCNRPSKQTGKCQSINEHGNVYFDSDKYRVIVRNVEKNSYKCREIAVRTINILEIRDSEWHIGSQVPAISTLCKALDLTSETPHRRDQHWITLFSMNPTPVSCRSSIEGVWKFTYSVAQYSTHKCSHPISNLTSCPDPGNRFSTENRFYISYGACSDYSWKKDDPGLLFTKDTAQDPYPVECPIGGKFRFTQTGDVPLETRIRGGVTKSPRDQVECKQYETDFSVCPHQWYKQYTTKQILIDLDKCMTLDWRAKPIGEYGL</sequence>
<name>A0A1W0X5Y9_HYPEX</name>
<gene>
    <name evidence="2" type="ORF">BV898_03181</name>
</gene>
<dbReference type="InterPro" id="IPR055470">
    <property type="entry name" value="DUF7042"/>
</dbReference>
<dbReference type="OrthoDB" id="9982946at2759"/>
<dbReference type="PANTHER" id="PTHR22255">
    <property type="entry name" value="LP06548P"/>
    <property type="match status" value="1"/>
</dbReference>
<dbReference type="PANTHER" id="PTHR22255:SF9">
    <property type="entry name" value="LP06548P"/>
    <property type="match status" value="1"/>
</dbReference>
<evidence type="ECO:0000259" key="1">
    <source>
        <dbReference type="Pfam" id="PF23069"/>
    </source>
</evidence>
<proteinExistence type="predicted"/>
<dbReference type="EMBL" id="MTYJ01000015">
    <property type="protein sequence ID" value="OQV22742.1"/>
    <property type="molecule type" value="Genomic_DNA"/>
</dbReference>
<feature type="domain" description="DUF7042" evidence="1">
    <location>
        <begin position="211"/>
        <end position="268"/>
    </location>
</feature>
<protein>
    <recommendedName>
        <fullName evidence="1">DUF7042 domain-containing protein</fullName>
    </recommendedName>
</protein>
<comment type="caution">
    <text evidence="2">The sequence shown here is derived from an EMBL/GenBank/DDBJ whole genome shotgun (WGS) entry which is preliminary data.</text>
</comment>
<dbReference type="Pfam" id="PF23069">
    <property type="entry name" value="DUF7042"/>
    <property type="match status" value="1"/>
</dbReference>